<feature type="transmembrane region" description="Helical" evidence="1">
    <location>
        <begin position="60"/>
        <end position="83"/>
    </location>
</feature>
<sequence length="192" mass="22300">MKKDLRTIAHTASLDLKIVNETMKVSAKFSLRNRFNIGMLLIFVVSITVLYFLIDRVNNIDWAFVVMMLLVTVLLMLSLLSLIKQCTDFLLITGKEIVFRNSLRTRVIKVEPALKVNTSIQRIFTRTQYASRGSYSWQVEITIEKREAKIRILDFSVDHDYFDGADYLRKTIERFLTQKIEATHAGNLPHKN</sequence>
<accession>A0A364XW19</accession>
<dbReference type="RefSeq" id="WP_112749469.1">
    <property type="nucleotide sequence ID" value="NZ_QMFY01000018.1"/>
</dbReference>
<evidence type="ECO:0000313" key="3">
    <source>
        <dbReference type="Proteomes" id="UP000251889"/>
    </source>
</evidence>
<name>A0A364XW19_9BACT</name>
<gene>
    <name evidence="2" type="ORF">DQQ10_23950</name>
</gene>
<dbReference type="EMBL" id="QMFY01000018">
    <property type="protein sequence ID" value="RAV98384.1"/>
    <property type="molecule type" value="Genomic_DNA"/>
</dbReference>
<dbReference type="Proteomes" id="UP000251889">
    <property type="component" value="Unassembled WGS sequence"/>
</dbReference>
<keyword evidence="1" id="KW-0472">Membrane</keyword>
<comment type="caution">
    <text evidence="2">The sequence shown here is derived from an EMBL/GenBank/DDBJ whole genome shotgun (WGS) entry which is preliminary data.</text>
</comment>
<reference evidence="2 3" key="1">
    <citation type="submission" date="2018-06" db="EMBL/GenBank/DDBJ databases">
        <title>Chryseolinea flavus sp. nov., a member of the phylum Bacteroidetes isolated from soil.</title>
        <authorList>
            <person name="Li Y."/>
            <person name="Wang J."/>
        </authorList>
    </citation>
    <scope>NUCLEOTIDE SEQUENCE [LARGE SCALE GENOMIC DNA]</scope>
    <source>
        <strain evidence="2 3">SDU1-6</strain>
    </source>
</reference>
<protein>
    <submittedName>
        <fullName evidence="2">Uncharacterized protein</fullName>
    </submittedName>
</protein>
<evidence type="ECO:0000313" key="2">
    <source>
        <dbReference type="EMBL" id="RAV98384.1"/>
    </source>
</evidence>
<organism evidence="2 3">
    <name type="scientific">Pseudochryseolinea flava</name>
    <dbReference type="NCBI Taxonomy" id="2059302"/>
    <lineage>
        <taxon>Bacteria</taxon>
        <taxon>Pseudomonadati</taxon>
        <taxon>Bacteroidota</taxon>
        <taxon>Cytophagia</taxon>
        <taxon>Cytophagales</taxon>
        <taxon>Fulvivirgaceae</taxon>
        <taxon>Pseudochryseolinea</taxon>
    </lineage>
</organism>
<dbReference type="AlphaFoldDB" id="A0A364XW19"/>
<feature type="transmembrane region" description="Helical" evidence="1">
    <location>
        <begin position="35"/>
        <end position="54"/>
    </location>
</feature>
<proteinExistence type="predicted"/>
<keyword evidence="1" id="KW-1133">Transmembrane helix</keyword>
<keyword evidence="1" id="KW-0812">Transmembrane</keyword>
<evidence type="ECO:0000256" key="1">
    <source>
        <dbReference type="SAM" id="Phobius"/>
    </source>
</evidence>
<keyword evidence="3" id="KW-1185">Reference proteome</keyword>